<evidence type="ECO:0000259" key="2">
    <source>
        <dbReference type="Pfam" id="PF00109"/>
    </source>
</evidence>
<keyword evidence="1" id="KW-0808">Transferase</keyword>
<dbReference type="InterPro" id="IPR014030">
    <property type="entry name" value="Ketoacyl_synth_N"/>
</dbReference>
<dbReference type="GO" id="GO:0004315">
    <property type="term" value="F:3-oxoacyl-[acyl-carrier-protein] synthase activity"/>
    <property type="evidence" value="ECO:0007669"/>
    <property type="project" value="TreeGrafter"/>
</dbReference>
<dbReference type="PANTHER" id="PTHR11712:SF336">
    <property type="entry name" value="3-OXOACYL-[ACYL-CARRIER-PROTEIN] SYNTHASE, MITOCHONDRIAL"/>
    <property type="match status" value="1"/>
</dbReference>
<protein>
    <recommendedName>
        <fullName evidence="2">Beta-ketoacyl synthase-like N-terminal domain-containing protein</fullName>
    </recommendedName>
</protein>
<sequence>MERRVVVTGMGVVSPIGIGIKDFGQALFEGKNGVGKITYFDVSSYRSQIGGEVKDFEPQRCLSPKEIRRLDRFAQLGMIAAEEAIKHAGIPPQGEDLSKIGVLVG</sequence>
<comment type="caution">
    <text evidence="3">The sequence shown here is derived from an EMBL/GenBank/DDBJ whole genome shotgun (WGS) entry which is preliminary data.</text>
</comment>
<gene>
    <name evidence="3" type="ORF">E3J84_01215</name>
</gene>
<evidence type="ECO:0000313" key="4">
    <source>
        <dbReference type="Proteomes" id="UP000316360"/>
    </source>
</evidence>
<dbReference type="SUPFAM" id="SSF53901">
    <property type="entry name" value="Thiolase-like"/>
    <property type="match status" value="1"/>
</dbReference>
<dbReference type="InterPro" id="IPR000794">
    <property type="entry name" value="Beta-ketoacyl_synthase"/>
</dbReference>
<dbReference type="GO" id="GO:0005829">
    <property type="term" value="C:cytosol"/>
    <property type="evidence" value="ECO:0007669"/>
    <property type="project" value="TreeGrafter"/>
</dbReference>
<feature type="domain" description="Beta-ketoacyl synthase-like N-terminal" evidence="2">
    <location>
        <begin position="3"/>
        <end position="105"/>
    </location>
</feature>
<name>A0A523S481_UNCAE</name>
<dbReference type="GO" id="GO:0006633">
    <property type="term" value="P:fatty acid biosynthetic process"/>
    <property type="evidence" value="ECO:0007669"/>
    <property type="project" value="TreeGrafter"/>
</dbReference>
<organism evidence="3 4">
    <name type="scientific">Aerophobetes bacterium</name>
    <dbReference type="NCBI Taxonomy" id="2030807"/>
    <lineage>
        <taxon>Bacteria</taxon>
        <taxon>Candidatus Aerophobota</taxon>
    </lineage>
</organism>
<dbReference type="InterPro" id="IPR016039">
    <property type="entry name" value="Thiolase-like"/>
</dbReference>
<reference evidence="3 4" key="1">
    <citation type="submission" date="2019-03" db="EMBL/GenBank/DDBJ databases">
        <title>Metabolic potential of uncultured bacteria and archaea associated with petroleum seepage in deep-sea sediments.</title>
        <authorList>
            <person name="Dong X."/>
            <person name="Hubert C."/>
        </authorList>
    </citation>
    <scope>NUCLEOTIDE SEQUENCE [LARGE SCALE GENOMIC DNA]</scope>
    <source>
        <strain evidence="3">E44_bin7</strain>
    </source>
</reference>
<accession>A0A523S481</accession>
<dbReference type="Gene3D" id="3.40.47.10">
    <property type="match status" value="1"/>
</dbReference>
<dbReference type="Pfam" id="PF00109">
    <property type="entry name" value="ketoacyl-synt"/>
    <property type="match status" value="1"/>
</dbReference>
<dbReference type="EMBL" id="SOKJ01000060">
    <property type="protein sequence ID" value="TET12661.1"/>
    <property type="molecule type" value="Genomic_DNA"/>
</dbReference>
<evidence type="ECO:0000313" key="3">
    <source>
        <dbReference type="EMBL" id="TET12661.1"/>
    </source>
</evidence>
<dbReference type="AlphaFoldDB" id="A0A523S481"/>
<evidence type="ECO:0000256" key="1">
    <source>
        <dbReference type="ARBA" id="ARBA00022679"/>
    </source>
</evidence>
<dbReference type="PANTHER" id="PTHR11712">
    <property type="entry name" value="POLYKETIDE SYNTHASE-RELATED"/>
    <property type="match status" value="1"/>
</dbReference>
<proteinExistence type="predicted"/>
<dbReference type="Proteomes" id="UP000316360">
    <property type="component" value="Unassembled WGS sequence"/>
</dbReference>